<dbReference type="PANTHER" id="PTHR43479:SF11">
    <property type="entry name" value="ACREF_ENVCD OPERON REPRESSOR-RELATED"/>
    <property type="match status" value="1"/>
</dbReference>
<dbReference type="SUPFAM" id="SSF46689">
    <property type="entry name" value="Homeodomain-like"/>
    <property type="match status" value="1"/>
</dbReference>
<dbReference type="EMBL" id="CP041165">
    <property type="protein sequence ID" value="QOP41385.1"/>
    <property type="molecule type" value="Genomic_DNA"/>
</dbReference>
<dbReference type="InterPro" id="IPR050624">
    <property type="entry name" value="HTH-type_Tx_Regulator"/>
</dbReference>
<organism evidence="4 5">
    <name type="scientific">Sulfurimonas marina</name>
    <dbReference type="NCBI Taxonomy" id="2590551"/>
    <lineage>
        <taxon>Bacteria</taxon>
        <taxon>Pseudomonadati</taxon>
        <taxon>Campylobacterota</taxon>
        <taxon>Epsilonproteobacteria</taxon>
        <taxon>Campylobacterales</taxon>
        <taxon>Sulfurimonadaceae</taxon>
        <taxon>Sulfurimonas</taxon>
    </lineage>
</organism>
<reference evidence="4 5" key="1">
    <citation type="submission" date="2019-06" db="EMBL/GenBank/DDBJ databases">
        <title>Sulfurimonas gotlandica sp. nov., a chemoautotrophic and psychrotolerant epsilonproteobacterium isolated from a pelagic redoxcline, and an emended description of the genus Sulfurimonas.</title>
        <authorList>
            <person name="Wang S."/>
            <person name="Jiang L."/>
            <person name="Shao Z."/>
        </authorList>
    </citation>
    <scope>NUCLEOTIDE SEQUENCE [LARGE SCALE GENOMIC DNA]</scope>
    <source>
        <strain evidence="4 5">B2</strain>
    </source>
</reference>
<dbReference type="InterPro" id="IPR036271">
    <property type="entry name" value="Tet_transcr_reg_TetR-rel_C_sf"/>
</dbReference>
<dbReference type="PROSITE" id="PS50977">
    <property type="entry name" value="HTH_TETR_2"/>
    <property type="match status" value="1"/>
</dbReference>
<dbReference type="RefSeq" id="WP_193112699.1">
    <property type="nucleotide sequence ID" value="NZ_CP041165.1"/>
</dbReference>
<dbReference type="Gene3D" id="1.10.10.60">
    <property type="entry name" value="Homeodomain-like"/>
    <property type="match status" value="1"/>
</dbReference>
<dbReference type="KEGG" id="smax:FJR03_06360"/>
<evidence type="ECO:0000313" key="5">
    <source>
        <dbReference type="Proteomes" id="UP000593910"/>
    </source>
</evidence>
<feature type="DNA-binding region" description="H-T-H motif" evidence="2">
    <location>
        <begin position="31"/>
        <end position="50"/>
    </location>
</feature>
<dbReference type="PANTHER" id="PTHR43479">
    <property type="entry name" value="ACREF/ENVCD OPERON REPRESSOR-RELATED"/>
    <property type="match status" value="1"/>
</dbReference>
<keyword evidence="5" id="KW-1185">Reference proteome</keyword>
<evidence type="ECO:0000256" key="1">
    <source>
        <dbReference type="ARBA" id="ARBA00023125"/>
    </source>
</evidence>
<sequence length="197" mass="22839">MARIVDKEQKKRDIALACKDMVVKNNINTLTVSSLAKAAKVGKGTIYEYFQNKEEIVFEIITIMMEEHRIALTKKLESVESTRDKVKKFSEFFYSEEDYELREMYKEFTAISLMTPTDEMIEFQSNSISTYYEWFESIVQEGIDKGELIPDAINLSRGLFVVGKGMYVTDVVSTTIYDLEEEFNLFIDSVFSLLEVK</sequence>
<dbReference type="InterPro" id="IPR001647">
    <property type="entry name" value="HTH_TetR"/>
</dbReference>
<dbReference type="SUPFAM" id="SSF48498">
    <property type="entry name" value="Tetracyclin repressor-like, C-terminal domain"/>
    <property type="match status" value="1"/>
</dbReference>
<dbReference type="AlphaFoldDB" id="A0A7M1AVD2"/>
<dbReference type="InterPro" id="IPR009057">
    <property type="entry name" value="Homeodomain-like_sf"/>
</dbReference>
<dbReference type="GO" id="GO:0003677">
    <property type="term" value="F:DNA binding"/>
    <property type="evidence" value="ECO:0007669"/>
    <property type="project" value="UniProtKB-UniRule"/>
</dbReference>
<evidence type="ECO:0000259" key="3">
    <source>
        <dbReference type="PROSITE" id="PS50977"/>
    </source>
</evidence>
<dbReference type="Gene3D" id="1.10.357.10">
    <property type="entry name" value="Tetracycline Repressor, domain 2"/>
    <property type="match status" value="1"/>
</dbReference>
<evidence type="ECO:0000256" key="2">
    <source>
        <dbReference type="PROSITE-ProRule" id="PRU00335"/>
    </source>
</evidence>
<name>A0A7M1AVD2_9BACT</name>
<keyword evidence="1 2" id="KW-0238">DNA-binding</keyword>
<evidence type="ECO:0000313" key="4">
    <source>
        <dbReference type="EMBL" id="QOP41385.1"/>
    </source>
</evidence>
<proteinExistence type="predicted"/>
<feature type="domain" description="HTH tetR-type" evidence="3">
    <location>
        <begin position="8"/>
        <end position="68"/>
    </location>
</feature>
<protein>
    <submittedName>
        <fullName evidence="4">TetR/AcrR family transcriptional regulator</fullName>
    </submittedName>
</protein>
<dbReference type="Pfam" id="PF00440">
    <property type="entry name" value="TetR_N"/>
    <property type="match status" value="1"/>
</dbReference>
<dbReference type="Proteomes" id="UP000593910">
    <property type="component" value="Chromosome"/>
</dbReference>
<gene>
    <name evidence="4" type="ORF">FJR03_06360</name>
</gene>
<accession>A0A7M1AVD2</accession>